<organism evidence="3 4">
    <name type="scientific">Cymbomonas tetramitiformis</name>
    <dbReference type="NCBI Taxonomy" id="36881"/>
    <lineage>
        <taxon>Eukaryota</taxon>
        <taxon>Viridiplantae</taxon>
        <taxon>Chlorophyta</taxon>
        <taxon>Pyramimonadophyceae</taxon>
        <taxon>Pyramimonadales</taxon>
        <taxon>Pyramimonadaceae</taxon>
        <taxon>Cymbomonas</taxon>
    </lineage>
</organism>
<keyword evidence="4" id="KW-1185">Reference proteome</keyword>
<dbReference type="AlphaFoldDB" id="A0AAE0FK38"/>
<dbReference type="EMBL" id="LGRX02017101">
    <property type="protein sequence ID" value="KAK3261162.1"/>
    <property type="molecule type" value="Genomic_DNA"/>
</dbReference>
<feature type="domain" description="UBC core" evidence="2">
    <location>
        <begin position="78"/>
        <end position="273"/>
    </location>
</feature>
<evidence type="ECO:0000313" key="3">
    <source>
        <dbReference type="EMBL" id="KAK3261162.1"/>
    </source>
</evidence>
<gene>
    <name evidence="3" type="ORF">CYMTET_29917</name>
</gene>
<dbReference type="CDD" id="cd23802">
    <property type="entry name" value="UBCc_UBE2Q"/>
    <property type="match status" value="1"/>
</dbReference>
<protein>
    <recommendedName>
        <fullName evidence="2">UBC core domain-containing protein</fullName>
    </recommendedName>
</protein>
<dbReference type="InterPro" id="IPR000608">
    <property type="entry name" value="UBC"/>
</dbReference>
<dbReference type="Gene3D" id="3.10.110.10">
    <property type="entry name" value="Ubiquitin Conjugating Enzyme"/>
    <property type="match status" value="1"/>
</dbReference>
<dbReference type="InterPro" id="IPR016135">
    <property type="entry name" value="UBQ-conjugating_enzyme/RWD"/>
</dbReference>
<comment type="caution">
    <text evidence="3">The sequence shown here is derived from an EMBL/GenBank/DDBJ whole genome shotgun (WGS) entry which is preliminary data.</text>
</comment>
<dbReference type="Proteomes" id="UP001190700">
    <property type="component" value="Unassembled WGS sequence"/>
</dbReference>
<proteinExistence type="predicted"/>
<dbReference type="SUPFAM" id="SSF54495">
    <property type="entry name" value="UBC-like"/>
    <property type="match status" value="1"/>
</dbReference>
<name>A0AAE0FK38_9CHLO</name>
<evidence type="ECO:0000256" key="1">
    <source>
        <dbReference type="SAM" id="MobiDB-lite"/>
    </source>
</evidence>
<evidence type="ECO:0000259" key="2">
    <source>
        <dbReference type="PROSITE" id="PS50127"/>
    </source>
</evidence>
<feature type="compositionally biased region" description="Acidic residues" evidence="1">
    <location>
        <begin position="1"/>
        <end position="15"/>
    </location>
</feature>
<accession>A0AAE0FK38</accession>
<dbReference type="PROSITE" id="PS50127">
    <property type="entry name" value="UBC_2"/>
    <property type="match status" value="1"/>
</dbReference>
<reference evidence="3 4" key="1">
    <citation type="journal article" date="2015" name="Genome Biol. Evol.">
        <title>Comparative Genomics of a Bacterivorous Green Alga Reveals Evolutionary Causalities and Consequences of Phago-Mixotrophic Mode of Nutrition.</title>
        <authorList>
            <person name="Burns J.A."/>
            <person name="Paasch A."/>
            <person name="Narechania A."/>
            <person name="Kim E."/>
        </authorList>
    </citation>
    <scope>NUCLEOTIDE SEQUENCE [LARGE SCALE GENOMIC DNA]</scope>
    <source>
        <strain evidence="3 4">PLY_AMNH</strain>
    </source>
</reference>
<feature type="region of interest" description="Disordered" evidence="1">
    <location>
        <begin position="1"/>
        <end position="77"/>
    </location>
</feature>
<sequence length="273" mass="31055">MSDDLQEVIVIDDDSPTGRCKGGPTTGTSFGQQSRRKRSRAEENVEEVQPEVATPENSQASKSMERPCPNGVPWKGKRGPKRLTLELTYMMEQTIQKTTPIYDLQLVSDSLFQWQFKLKDFDDSTPAGRDLNSDLSILKQRYDQDHILMEARFPSDYPNKPFSLRVISPRMVWYTGHVTAGGSVCIEALTLSRSKGAWQPDFSFEGIMNTVCMNMLDEERVKIETATGPGGMSGPLRIDLQHMYNHRVMMPYSLSEAEAAFRRMEAHHRREGW</sequence>
<evidence type="ECO:0000313" key="4">
    <source>
        <dbReference type="Proteomes" id="UP001190700"/>
    </source>
</evidence>